<reference evidence="1 2" key="1">
    <citation type="submission" date="2016-10" db="EMBL/GenBank/DDBJ databases">
        <authorList>
            <person name="de Groot N.N."/>
        </authorList>
    </citation>
    <scope>NUCLEOTIDE SEQUENCE [LARGE SCALE GENOMIC DNA]</scope>
    <source>
        <strain evidence="1 2">CPCC 201354</strain>
    </source>
</reference>
<keyword evidence="2" id="KW-1185">Reference proteome</keyword>
<sequence>MAGGIRPSSICSCGKRLWPQCMEQYQGKQADPVNEPPHYVTHPSGVECIQIAEHFNFRLGNVIKYVWRAGSKGDALQDLKKARWYLEREIAHLENAN</sequence>
<dbReference type="AlphaFoldDB" id="A0A1G8AAN9"/>
<accession>A0A1G8AAN9</accession>
<evidence type="ECO:0000313" key="2">
    <source>
        <dbReference type="Proteomes" id="UP000198923"/>
    </source>
</evidence>
<name>A0A1G8AAN9_9ACTN</name>
<proteinExistence type="predicted"/>
<dbReference type="STRING" id="504805.SAMN05421505_11279"/>
<organism evidence="1 2">
    <name type="scientific">Sinosporangium album</name>
    <dbReference type="NCBI Taxonomy" id="504805"/>
    <lineage>
        <taxon>Bacteria</taxon>
        <taxon>Bacillati</taxon>
        <taxon>Actinomycetota</taxon>
        <taxon>Actinomycetes</taxon>
        <taxon>Streptosporangiales</taxon>
        <taxon>Streptosporangiaceae</taxon>
        <taxon>Sinosporangium</taxon>
    </lineage>
</organism>
<evidence type="ECO:0000313" key="1">
    <source>
        <dbReference type="EMBL" id="SDH17923.1"/>
    </source>
</evidence>
<dbReference type="EMBL" id="FNCN01000012">
    <property type="protein sequence ID" value="SDH17923.1"/>
    <property type="molecule type" value="Genomic_DNA"/>
</dbReference>
<dbReference type="InterPro" id="IPR021739">
    <property type="entry name" value="SaV-like"/>
</dbReference>
<gene>
    <name evidence="1" type="ORF">SAMN05421505_11279</name>
</gene>
<protein>
    <submittedName>
        <fullName evidence="1">Protein of unknwon function</fullName>
    </submittedName>
</protein>
<dbReference type="Pfam" id="PF11753">
    <property type="entry name" value="DUF3310"/>
    <property type="match status" value="1"/>
</dbReference>
<dbReference type="Proteomes" id="UP000198923">
    <property type="component" value="Unassembled WGS sequence"/>
</dbReference>